<keyword evidence="3 10" id="KW-0285">Flavoprotein</keyword>
<keyword evidence="7 10" id="KW-0460">Magnesium</keyword>
<evidence type="ECO:0000256" key="5">
    <source>
        <dbReference type="ARBA" id="ARBA00022723"/>
    </source>
</evidence>
<evidence type="ECO:0000256" key="10">
    <source>
        <dbReference type="PIRNR" id="PIRNR006268"/>
    </source>
</evidence>
<comment type="similarity">
    <text evidence="10">Belongs to the ApbE family.</text>
</comment>
<feature type="binding site" evidence="11">
    <location>
        <position position="280"/>
    </location>
    <ligand>
        <name>Mg(2+)</name>
        <dbReference type="ChEBI" id="CHEBI:18420"/>
    </ligand>
</feature>
<dbReference type="PANTHER" id="PTHR30040">
    <property type="entry name" value="THIAMINE BIOSYNTHESIS LIPOPROTEIN APBE"/>
    <property type="match status" value="1"/>
</dbReference>
<dbReference type="Proteomes" id="UP000259030">
    <property type="component" value="Plasmid pDFI1"/>
</dbReference>
<evidence type="ECO:0000256" key="1">
    <source>
        <dbReference type="ARBA" id="ARBA00011955"/>
    </source>
</evidence>
<dbReference type="InterPro" id="IPR024932">
    <property type="entry name" value="ApbE"/>
</dbReference>
<dbReference type="Gene3D" id="3.10.520.10">
    <property type="entry name" value="ApbE-like domains"/>
    <property type="match status" value="1"/>
</dbReference>
<dbReference type="PANTHER" id="PTHR30040:SF2">
    <property type="entry name" value="FAD:PROTEIN FMN TRANSFERASE"/>
    <property type="match status" value="1"/>
</dbReference>
<comment type="cofactor">
    <cofactor evidence="11">
        <name>Mg(2+)</name>
        <dbReference type="ChEBI" id="CHEBI:18420"/>
    </cofactor>
    <cofactor evidence="11">
        <name>Mn(2+)</name>
        <dbReference type="ChEBI" id="CHEBI:29035"/>
    </cofactor>
    <text evidence="11">Magnesium. Can also use manganese.</text>
</comment>
<keyword evidence="6 10" id="KW-0274">FAD</keyword>
<evidence type="ECO:0000256" key="2">
    <source>
        <dbReference type="ARBA" id="ARBA00016337"/>
    </source>
</evidence>
<keyword evidence="12" id="KW-0614">Plasmid</keyword>
<evidence type="ECO:0000256" key="9">
    <source>
        <dbReference type="ARBA" id="ARBA00048540"/>
    </source>
</evidence>
<gene>
    <name evidence="12" type="ORF">DFI_14115</name>
</gene>
<feature type="binding site" evidence="11">
    <location>
        <position position="164"/>
    </location>
    <ligand>
        <name>Mg(2+)</name>
        <dbReference type="ChEBI" id="CHEBI:18420"/>
    </ligand>
</feature>
<evidence type="ECO:0000256" key="11">
    <source>
        <dbReference type="PIRSR" id="PIRSR006268-2"/>
    </source>
</evidence>
<dbReference type="AlphaFoldDB" id="A0A221T1L1"/>
<dbReference type="SUPFAM" id="SSF143631">
    <property type="entry name" value="ApbE-like"/>
    <property type="match status" value="1"/>
</dbReference>
<evidence type="ECO:0000313" key="12">
    <source>
        <dbReference type="EMBL" id="ASN82769.1"/>
    </source>
</evidence>
<sequence>MPQTFPVSRLHALLRPPYRLRSVYERLLGTEVEIQIVASTRRAAEAAEQVALAELERLNAVLNRFDPESEWRRMLSRPGVLQQVSADLRTVLALATHWQEASHGALHAGADALGAVWAAAARRGHPPHPAELAPVIQGLTEPLWTLHPGGQVTIHTPLPLGLNALAKGYVIDRMAERAFAQPGVQAVLVNAGGDLRTLGGRGLNVSVADPSTARDDAPPLTQVRVQDAALATSGLAHRGLQVGGQWYSHLLDPRTGQPVAGVTGVTVVAPLAVTADALATALSVLGVPDGLTLADRTPGAAALIVTRGGGQHASRRWAALTPT</sequence>
<evidence type="ECO:0000256" key="8">
    <source>
        <dbReference type="ARBA" id="ARBA00031306"/>
    </source>
</evidence>
<dbReference type="GO" id="GO:0016740">
    <property type="term" value="F:transferase activity"/>
    <property type="evidence" value="ECO:0007669"/>
    <property type="project" value="UniProtKB-UniRule"/>
</dbReference>
<comment type="catalytic activity">
    <reaction evidence="9 10">
        <text>L-threonyl-[protein] + FAD = FMN-L-threonyl-[protein] + AMP + H(+)</text>
        <dbReference type="Rhea" id="RHEA:36847"/>
        <dbReference type="Rhea" id="RHEA-COMP:11060"/>
        <dbReference type="Rhea" id="RHEA-COMP:11061"/>
        <dbReference type="ChEBI" id="CHEBI:15378"/>
        <dbReference type="ChEBI" id="CHEBI:30013"/>
        <dbReference type="ChEBI" id="CHEBI:57692"/>
        <dbReference type="ChEBI" id="CHEBI:74257"/>
        <dbReference type="ChEBI" id="CHEBI:456215"/>
        <dbReference type="EC" id="2.7.1.180"/>
    </reaction>
</comment>
<reference evidence="12 13" key="1">
    <citation type="submission" date="2017-05" db="EMBL/GenBank/DDBJ databases">
        <title>The complete genome sequence of Deinococcus ficus isolated from the rhizosphere of the Ficus religiosa L. in Taiwan.</title>
        <authorList>
            <person name="Wu K.-M."/>
            <person name="Liao T.-L."/>
            <person name="Liu Y.-M."/>
            <person name="Young C.-C."/>
            <person name="Tsai S.-F."/>
        </authorList>
    </citation>
    <scope>NUCLEOTIDE SEQUENCE [LARGE SCALE GENOMIC DNA]</scope>
    <source>
        <strain evidence="12 13">CC-FR2-10</strain>
        <plasmid evidence="13">pdfi1</plasmid>
    </source>
</reference>
<accession>A0A221T1L1</accession>
<feature type="binding site" evidence="11">
    <location>
        <position position="276"/>
    </location>
    <ligand>
        <name>Mg(2+)</name>
        <dbReference type="ChEBI" id="CHEBI:18420"/>
    </ligand>
</feature>
<dbReference type="InterPro" id="IPR003374">
    <property type="entry name" value="ApbE-like_sf"/>
</dbReference>
<keyword evidence="13" id="KW-1185">Reference proteome</keyword>
<dbReference type="EMBL" id="CP021082">
    <property type="protein sequence ID" value="ASN82769.1"/>
    <property type="molecule type" value="Genomic_DNA"/>
</dbReference>
<dbReference type="EC" id="2.7.1.180" evidence="1 10"/>
<dbReference type="PIRSF" id="PIRSF006268">
    <property type="entry name" value="ApbE"/>
    <property type="match status" value="1"/>
</dbReference>
<organism evidence="12 13">
    <name type="scientific">Deinococcus ficus</name>
    <dbReference type="NCBI Taxonomy" id="317577"/>
    <lineage>
        <taxon>Bacteria</taxon>
        <taxon>Thermotogati</taxon>
        <taxon>Deinococcota</taxon>
        <taxon>Deinococci</taxon>
        <taxon>Deinococcales</taxon>
        <taxon>Deinococcaceae</taxon>
        <taxon>Deinococcus</taxon>
    </lineage>
</organism>
<evidence type="ECO:0000256" key="6">
    <source>
        <dbReference type="ARBA" id="ARBA00022827"/>
    </source>
</evidence>
<evidence type="ECO:0000256" key="3">
    <source>
        <dbReference type="ARBA" id="ARBA00022630"/>
    </source>
</evidence>
<protein>
    <recommendedName>
        <fullName evidence="2 10">FAD:protein FMN transferase</fullName>
        <ecNumber evidence="1 10">2.7.1.180</ecNumber>
    </recommendedName>
    <alternativeName>
        <fullName evidence="8 10">Flavin transferase</fullName>
    </alternativeName>
</protein>
<dbReference type="KEGG" id="dfc:DFI_14115"/>
<geneLocation type="plasmid" evidence="13">
    <name>pdfi1</name>
</geneLocation>
<proteinExistence type="inferred from homology"/>
<evidence type="ECO:0000256" key="4">
    <source>
        <dbReference type="ARBA" id="ARBA00022679"/>
    </source>
</evidence>
<keyword evidence="5 10" id="KW-0479">Metal-binding</keyword>
<keyword evidence="4 10" id="KW-0808">Transferase</keyword>
<dbReference type="STRING" id="317577.GCA_000419625_02845"/>
<evidence type="ECO:0000256" key="7">
    <source>
        <dbReference type="ARBA" id="ARBA00022842"/>
    </source>
</evidence>
<name>A0A221T1L1_9DEIO</name>
<evidence type="ECO:0000313" key="13">
    <source>
        <dbReference type="Proteomes" id="UP000259030"/>
    </source>
</evidence>
<dbReference type="Pfam" id="PF02424">
    <property type="entry name" value="ApbE"/>
    <property type="match status" value="1"/>
</dbReference>
<dbReference type="GO" id="GO:0046872">
    <property type="term" value="F:metal ion binding"/>
    <property type="evidence" value="ECO:0007669"/>
    <property type="project" value="UniProtKB-UniRule"/>
</dbReference>